<dbReference type="Gene3D" id="2.40.50.100">
    <property type="match status" value="1"/>
</dbReference>
<keyword evidence="2" id="KW-0812">Transmembrane</keyword>
<feature type="region of interest" description="Disordered" evidence="1">
    <location>
        <begin position="212"/>
        <end position="231"/>
    </location>
</feature>
<keyword evidence="2" id="KW-0472">Membrane</keyword>
<accession>A0ABY0C9T2</accession>
<keyword evidence="4" id="KW-1185">Reference proteome</keyword>
<dbReference type="PANTHER" id="PTHR30469">
    <property type="entry name" value="MULTIDRUG RESISTANCE PROTEIN MDTA"/>
    <property type="match status" value="1"/>
</dbReference>
<gene>
    <name evidence="3" type="ORF">ELQ93_05865</name>
</gene>
<proteinExistence type="predicted"/>
<dbReference type="PANTHER" id="PTHR30469:SF33">
    <property type="entry name" value="SLR1207 PROTEIN"/>
    <property type="match status" value="1"/>
</dbReference>
<dbReference type="RefSeq" id="WP_106563963.1">
    <property type="nucleotide sequence ID" value="NZ_PYAU01000001.1"/>
</dbReference>
<sequence>MGVWRKWIFPIARLVVFAAIAVALVKVAFFPENMEETSSIDPTGTVAESIITVERGSIANDVVLDGSIVADAAADAKAALDGNILELKVGVGAAVAKDTELAVVRKEVIPEPVVSTDEEGNEVVTQPKTQYVTKTVTAPVAGVVSSLPMVVGQTVAIGDVVATVAPPTFSVTGQIAPEQQYRLQEKPTEAAVEVVGGPGSFTCTNLSISVPLEGSDGSAPDDGGDGASASGATVRCAVPSDVTVFAGLTGTITLPGGAADDVLVLPVTAVKGNSQEGSVWVLGEDGEPVETPVGLGLNDGSSVEITSGVDEGAEVLEFLPVDDATDVPADDCIEQPDGSVFCDDGSMEG</sequence>
<comment type="caution">
    <text evidence="3">The sequence shown here is derived from an EMBL/GenBank/DDBJ whole genome shotgun (WGS) entry which is preliminary data.</text>
</comment>
<organism evidence="3 4">
    <name type="scientific">Labedella gwakjiensis</name>
    <dbReference type="NCBI Taxonomy" id="390269"/>
    <lineage>
        <taxon>Bacteria</taxon>
        <taxon>Bacillati</taxon>
        <taxon>Actinomycetota</taxon>
        <taxon>Actinomycetes</taxon>
        <taxon>Micrococcales</taxon>
        <taxon>Microbacteriaceae</taxon>
        <taxon>Labedella</taxon>
    </lineage>
</organism>
<protein>
    <submittedName>
        <fullName evidence="3">HlyD family efflux transporter periplasmic adaptor subunit</fullName>
    </submittedName>
</protein>
<dbReference type="EMBL" id="RZGY01000001">
    <property type="protein sequence ID" value="RUQ86509.1"/>
    <property type="molecule type" value="Genomic_DNA"/>
</dbReference>
<feature type="transmembrane region" description="Helical" evidence="2">
    <location>
        <begin position="7"/>
        <end position="29"/>
    </location>
</feature>
<reference evidence="3 4" key="1">
    <citation type="submission" date="2018-12" db="EMBL/GenBank/DDBJ databases">
        <authorList>
            <person name="hu s."/>
            <person name="Xu Y."/>
            <person name="Xu B."/>
            <person name="Li F."/>
        </authorList>
    </citation>
    <scope>NUCLEOTIDE SEQUENCE [LARGE SCALE GENOMIC DNA]</scope>
    <source>
        <strain evidence="3 4">KSW2-17</strain>
    </source>
</reference>
<evidence type="ECO:0000256" key="1">
    <source>
        <dbReference type="SAM" id="MobiDB-lite"/>
    </source>
</evidence>
<feature type="compositionally biased region" description="Low complexity" evidence="1">
    <location>
        <begin position="214"/>
        <end position="231"/>
    </location>
</feature>
<evidence type="ECO:0000256" key="2">
    <source>
        <dbReference type="SAM" id="Phobius"/>
    </source>
</evidence>
<dbReference type="Proteomes" id="UP000268291">
    <property type="component" value="Unassembled WGS sequence"/>
</dbReference>
<name>A0ABY0C9T2_9MICO</name>
<evidence type="ECO:0000313" key="4">
    <source>
        <dbReference type="Proteomes" id="UP000268291"/>
    </source>
</evidence>
<dbReference type="Gene3D" id="2.40.420.20">
    <property type="match status" value="1"/>
</dbReference>
<evidence type="ECO:0000313" key="3">
    <source>
        <dbReference type="EMBL" id="RUQ86509.1"/>
    </source>
</evidence>
<keyword evidence="2" id="KW-1133">Transmembrane helix</keyword>